<proteinExistence type="inferred from homology"/>
<organism evidence="5 6">
    <name type="scientific">Pseudonocardia acidicola</name>
    <dbReference type="NCBI Taxonomy" id="2724939"/>
    <lineage>
        <taxon>Bacteria</taxon>
        <taxon>Bacillati</taxon>
        <taxon>Actinomycetota</taxon>
        <taxon>Actinomycetes</taxon>
        <taxon>Pseudonocardiales</taxon>
        <taxon>Pseudonocardiaceae</taxon>
        <taxon>Pseudonocardia</taxon>
    </lineage>
</organism>
<dbReference type="InterPro" id="IPR011010">
    <property type="entry name" value="DNA_brk_join_enz"/>
</dbReference>
<dbReference type="PROSITE" id="PS51898">
    <property type="entry name" value="TYR_RECOMBINASE"/>
    <property type="match status" value="1"/>
</dbReference>
<reference evidence="5 6" key="1">
    <citation type="submission" date="2020-04" db="EMBL/GenBank/DDBJ databases">
        <authorList>
            <person name="Klaysubun C."/>
            <person name="Duangmal K."/>
            <person name="Lipun K."/>
        </authorList>
    </citation>
    <scope>NUCLEOTIDE SEQUENCE [LARGE SCALE GENOMIC DNA]</scope>
    <source>
        <strain evidence="5 6">K10HN5</strain>
    </source>
</reference>
<dbReference type="InterPro" id="IPR002104">
    <property type="entry name" value="Integrase_catalytic"/>
</dbReference>
<evidence type="ECO:0000256" key="2">
    <source>
        <dbReference type="ARBA" id="ARBA00023125"/>
    </source>
</evidence>
<dbReference type="Gene3D" id="1.10.150.130">
    <property type="match status" value="1"/>
</dbReference>
<comment type="caution">
    <text evidence="5">The sequence shown here is derived from an EMBL/GenBank/DDBJ whole genome shotgun (WGS) entry which is preliminary data.</text>
</comment>
<evidence type="ECO:0000313" key="5">
    <source>
        <dbReference type="EMBL" id="NMI02220.1"/>
    </source>
</evidence>
<feature type="domain" description="Tyr recombinase" evidence="4">
    <location>
        <begin position="235"/>
        <end position="449"/>
    </location>
</feature>
<dbReference type="InterPro" id="IPR050090">
    <property type="entry name" value="Tyrosine_recombinase_XerCD"/>
</dbReference>
<evidence type="ECO:0000313" key="6">
    <source>
        <dbReference type="Proteomes" id="UP000820669"/>
    </source>
</evidence>
<dbReference type="Gene3D" id="1.10.443.10">
    <property type="entry name" value="Intergrase catalytic core"/>
    <property type="match status" value="1"/>
</dbReference>
<keyword evidence="2" id="KW-0238">DNA-binding</keyword>
<dbReference type="InterPro" id="IPR013762">
    <property type="entry name" value="Integrase-like_cat_sf"/>
</dbReference>
<dbReference type="PANTHER" id="PTHR30349:SF64">
    <property type="entry name" value="PROPHAGE INTEGRASE INTD-RELATED"/>
    <property type="match status" value="1"/>
</dbReference>
<dbReference type="SUPFAM" id="SSF56349">
    <property type="entry name" value="DNA breaking-rejoining enzymes"/>
    <property type="match status" value="1"/>
</dbReference>
<dbReference type="EMBL" id="JAAXLA010000133">
    <property type="protein sequence ID" value="NMI02220.1"/>
    <property type="molecule type" value="Genomic_DNA"/>
</dbReference>
<comment type="similarity">
    <text evidence="1">Belongs to the 'phage' integrase family.</text>
</comment>
<evidence type="ECO:0000256" key="3">
    <source>
        <dbReference type="ARBA" id="ARBA00023172"/>
    </source>
</evidence>
<keyword evidence="6" id="KW-1185">Reference proteome</keyword>
<evidence type="ECO:0000256" key="1">
    <source>
        <dbReference type="ARBA" id="ARBA00008857"/>
    </source>
</evidence>
<name>A0ABX1SKW3_9PSEU</name>
<sequence length="457" mass="50137">MMDISYDARIWTTRVYTGTTTTTYFVRWKVADSPFQEGFKTKALAESFRSQLVTAARQGEAFALADGLPVSLRRTENTASWFDFACSYADMKWPDSAGKSRMGVAETLATVTPALLKSTAGQPDQDKIRKALYGWVFNTRARESGPPPADLARTVQWLESNTLPVGALNEPDVLRAAMAAIGRKLDGKPAAASTTQRKRAVFYNALEYAVERRLLPRNPLAVVKVKNRKTADEVDRRVVVNIEQARRLLDAVARQGRSGPRLVAFFGLMYYAALRPGEAAHLSTSALHLPADQWGELFLPGSAPATGAAWSDNGKRRDERGLKHRAREAVRVVPCPPPLADLLRSHLAEFGTTRDGRLFGAMRDREGDLSDSVYGRVWASARTAALTLEEAASPLARRPYDLRHAAVSTWLNAGVPPTQVAEWAGHSVAVLLRVYAKCISGQEDAARHRVSLALGLP</sequence>
<evidence type="ECO:0000259" key="4">
    <source>
        <dbReference type="PROSITE" id="PS51898"/>
    </source>
</evidence>
<accession>A0ABX1SKW3</accession>
<keyword evidence="3" id="KW-0233">DNA recombination</keyword>
<dbReference type="Proteomes" id="UP000820669">
    <property type="component" value="Unassembled WGS sequence"/>
</dbReference>
<dbReference type="PANTHER" id="PTHR30349">
    <property type="entry name" value="PHAGE INTEGRASE-RELATED"/>
    <property type="match status" value="1"/>
</dbReference>
<protein>
    <submittedName>
        <fullName evidence="5">Tyrosine-type recombinase/integrase</fullName>
    </submittedName>
</protein>
<gene>
    <name evidence="5" type="ORF">HF526_33770</name>
</gene>
<dbReference type="InterPro" id="IPR010998">
    <property type="entry name" value="Integrase_recombinase_N"/>
</dbReference>